<dbReference type="Pfam" id="PF03732">
    <property type="entry name" value="Retrotrans_gag"/>
    <property type="match status" value="1"/>
</dbReference>
<organism evidence="3 4">
    <name type="scientific">Raphanus sativus</name>
    <name type="common">Radish</name>
    <name type="synonym">Raphanus raphanistrum var. sativus</name>
    <dbReference type="NCBI Taxonomy" id="3726"/>
    <lineage>
        <taxon>Eukaryota</taxon>
        <taxon>Viridiplantae</taxon>
        <taxon>Streptophyta</taxon>
        <taxon>Embryophyta</taxon>
        <taxon>Tracheophyta</taxon>
        <taxon>Spermatophyta</taxon>
        <taxon>Magnoliopsida</taxon>
        <taxon>eudicotyledons</taxon>
        <taxon>Gunneridae</taxon>
        <taxon>Pentapetalae</taxon>
        <taxon>rosids</taxon>
        <taxon>malvids</taxon>
        <taxon>Brassicales</taxon>
        <taxon>Brassicaceae</taxon>
        <taxon>Brassiceae</taxon>
        <taxon>Raphanus</taxon>
    </lineage>
</organism>
<feature type="region of interest" description="Disordered" evidence="1">
    <location>
        <begin position="211"/>
        <end position="237"/>
    </location>
</feature>
<dbReference type="PANTHER" id="PTHR35046:SF24">
    <property type="entry name" value="RETROTRANSPOSON GAG DOMAIN-CONTAINING PROTEIN"/>
    <property type="match status" value="1"/>
</dbReference>
<evidence type="ECO:0000259" key="2">
    <source>
        <dbReference type="Pfam" id="PF03732"/>
    </source>
</evidence>
<accession>A0A9W3CSK6</accession>
<evidence type="ECO:0000256" key="1">
    <source>
        <dbReference type="SAM" id="MobiDB-lite"/>
    </source>
</evidence>
<feature type="compositionally biased region" description="Basic and acidic residues" evidence="1">
    <location>
        <begin position="54"/>
        <end position="73"/>
    </location>
</feature>
<dbReference type="InterPro" id="IPR005162">
    <property type="entry name" value="Retrotrans_gag_dom"/>
</dbReference>
<evidence type="ECO:0000313" key="3">
    <source>
        <dbReference type="Proteomes" id="UP000504610"/>
    </source>
</evidence>
<dbReference type="OrthoDB" id="1113185at2759"/>
<sequence>MAGDQKGQLTTDEKLLLKAMNAQLQQNMKPSLDKFRQEFRQALQQATGPNLESRSSERRQRRGYEGRSNHRDNFADQKLKIPPFYGDADPAIYVEWEEKLELIFSSQNYAERKKVQLATDEFYGYASSWWNKLRKSRRLDGKEPVETWLKLSSLMRREYVPRQYYKEVLQRQKRTRKEETKMADYEKEISSLVKEILKTIKPLDKLKKLPKNQEPVTTVSELNDAESDSAAPFQEAQTETSLVKGKFEKGQEFSLFLSQSEFNFNNSFDELTCLEPVQPSRIVSVSQVAKEDSAEKEPELRF</sequence>
<feature type="region of interest" description="Disordered" evidence="1">
    <location>
        <begin position="28"/>
        <end position="73"/>
    </location>
</feature>
<protein>
    <submittedName>
        <fullName evidence="4">Uncharacterized protein LOC130503846</fullName>
    </submittedName>
</protein>
<proteinExistence type="predicted"/>
<name>A0A9W3CSK6_RAPSA</name>
<dbReference type="AlphaFoldDB" id="A0A9W3CSK6"/>
<dbReference type="Proteomes" id="UP000504610">
    <property type="component" value="Unplaced"/>
</dbReference>
<evidence type="ECO:0000313" key="4">
    <source>
        <dbReference type="RefSeq" id="XP_056854389.1"/>
    </source>
</evidence>
<feature type="domain" description="Retrotransposon gag" evidence="2">
    <location>
        <begin position="117"/>
        <end position="196"/>
    </location>
</feature>
<dbReference type="PANTHER" id="PTHR35046">
    <property type="entry name" value="ZINC KNUCKLE (CCHC-TYPE) FAMILY PROTEIN"/>
    <property type="match status" value="1"/>
</dbReference>
<reference evidence="4" key="1">
    <citation type="submission" date="2025-08" db="UniProtKB">
        <authorList>
            <consortium name="RefSeq"/>
        </authorList>
    </citation>
    <scope>IDENTIFICATION</scope>
    <source>
        <tissue evidence="4">Leaf</tissue>
    </source>
</reference>
<dbReference type="RefSeq" id="XP_056854389.1">
    <property type="nucleotide sequence ID" value="XM_056998409.1"/>
</dbReference>
<dbReference type="KEGG" id="rsz:130503846"/>
<dbReference type="GeneID" id="130503846"/>
<gene>
    <name evidence="4" type="primary">LOC130503846</name>
</gene>
<keyword evidence="3" id="KW-1185">Reference proteome</keyword>